<evidence type="ECO:0000256" key="2">
    <source>
        <dbReference type="ARBA" id="ARBA00009226"/>
    </source>
</evidence>
<dbReference type="Proteomes" id="UP000002016">
    <property type="component" value="Chromosome"/>
</dbReference>
<dbReference type="GO" id="GO:0003774">
    <property type="term" value="F:cytoskeletal motor activity"/>
    <property type="evidence" value="ECO:0007669"/>
    <property type="project" value="InterPro"/>
</dbReference>
<dbReference type="GO" id="GO:0006935">
    <property type="term" value="P:chemotaxis"/>
    <property type="evidence" value="ECO:0007669"/>
    <property type="project" value="UniProtKB-KW"/>
</dbReference>
<reference evidence="9 10" key="2">
    <citation type="journal article" date="2009" name="Proc. Natl. Acad. Sci. U.S.A.">
        <title>On the chimeric nature, thermophilic origin, and phylogenetic placement of the Thermotogales.</title>
        <authorList>
            <person name="Zhaxybayeva O."/>
            <person name="Swithers K.S."/>
            <person name="Lapierre P."/>
            <person name="Fournier G.P."/>
            <person name="Bickhart D.M."/>
            <person name="DeBoy R.T."/>
            <person name="Nelson K.E."/>
            <person name="Nesbo C.L."/>
            <person name="Doolittle W.F."/>
            <person name="Gogarten J.P."/>
            <person name="Noll K.M."/>
        </authorList>
    </citation>
    <scope>NUCLEOTIDE SEQUENCE [LARGE SCALE GENOMIC DNA]</scope>
    <source>
        <strain evidence="10">ATCC BAA-301 / DSM 14385 / NBRC 107922 / TMO</strain>
    </source>
</reference>
<protein>
    <submittedName>
        <fullName evidence="9">Flagellar motor switch protein FliN</fullName>
    </submittedName>
</protein>
<evidence type="ECO:0000313" key="10">
    <source>
        <dbReference type="Proteomes" id="UP000002016"/>
    </source>
</evidence>
<dbReference type="OrthoDB" id="9773459at2"/>
<feature type="domain" description="Chemotaxis phosphatase CheX-like" evidence="8">
    <location>
        <begin position="77"/>
        <end position="147"/>
    </location>
</feature>
<dbReference type="InterPro" id="IPR001172">
    <property type="entry name" value="FliN_T3SS_HrcQb"/>
</dbReference>
<dbReference type="STRING" id="416591.Tlet_1826"/>
<dbReference type="Pfam" id="PF01052">
    <property type="entry name" value="FliMN_C"/>
    <property type="match status" value="1"/>
</dbReference>
<evidence type="ECO:0000313" key="9">
    <source>
        <dbReference type="EMBL" id="ABV34380.1"/>
    </source>
</evidence>
<proteinExistence type="inferred from homology"/>
<keyword evidence="4" id="KW-0145">Chemotaxis</keyword>
<dbReference type="RefSeq" id="WP_012003856.1">
    <property type="nucleotide sequence ID" value="NC_009828.1"/>
</dbReference>
<dbReference type="PRINTS" id="PR00956">
    <property type="entry name" value="FLGMOTORFLIN"/>
</dbReference>
<dbReference type="NCBIfam" id="TIGR02480">
    <property type="entry name" value="fliN"/>
    <property type="match status" value="1"/>
</dbReference>
<evidence type="ECO:0000259" key="7">
    <source>
        <dbReference type="Pfam" id="PF01052"/>
    </source>
</evidence>
<dbReference type="InterPro" id="IPR051469">
    <property type="entry name" value="FliN/MopA/SpaO"/>
</dbReference>
<dbReference type="Gene3D" id="2.30.330.10">
    <property type="entry name" value="SpoA-like"/>
    <property type="match status" value="1"/>
</dbReference>
<dbReference type="KEGG" id="tle:Tlet_1826"/>
<dbReference type="InterPro" id="IPR028976">
    <property type="entry name" value="CheC-like_sf"/>
</dbReference>
<dbReference type="PANTHER" id="PTHR43484:SF1">
    <property type="entry name" value="FLAGELLAR MOTOR SWITCH PROTEIN FLIN"/>
    <property type="match status" value="1"/>
</dbReference>
<dbReference type="InterPro" id="IPR012826">
    <property type="entry name" value="FliN"/>
</dbReference>
<sequence>MNSDFLTQDELNELLKGLSDTLSEHDQEAIKEISNLIIDSSTAALGIVIGREVKVTLVEISQKTLKDLLSSFDETIVAVQIEFSDGLKGEFLILFPQSLGARIADMMMGGSGEPESFELDEVRLSAITETMNQMMGSSTTSLSEQTKKKVSISKLKVDLVKKDEEPVLNFNLAQVLAYVAYEIDLENSHKSKILLIAPALFFKDIYKIIHPAQEPEKEKEQKREEEKVKVQPVQFQEFDQSQRAAVSTPSEFSDKLELLLDVPLKVVVELGRAKMTLKQVLEMNIGSLIELDKLTGEPVDILVNGRLIAKGEVVVVDENFGVRITEIVTPKQRIYSIRETNGL</sequence>
<comment type="similarity">
    <text evidence="2">Belongs to the FliN/MopA/SpaO family.</text>
</comment>
<dbReference type="eggNOG" id="COG1776">
    <property type="taxonomic scope" value="Bacteria"/>
</dbReference>
<organism evidence="9 10">
    <name type="scientific">Pseudothermotoga lettingae (strain ATCC BAA-301 / DSM 14385 / NBRC 107922 / TMO)</name>
    <name type="common">Thermotoga lettingae</name>
    <dbReference type="NCBI Taxonomy" id="416591"/>
    <lineage>
        <taxon>Bacteria</taxon>
        <taxon>Thermotogati</taxon>
        <taxon>Thermotogota</taxon>
        <taxon>Thermotogae</taxon>
        <taxon>Thermotogales</taxon>
        <taxon>Thermotogaceae</taxon>
        <taxon>Pseudothermotoga</taxon>
    </lineage>
</organism>
<evidence type="ECO:0000256" key="4">
    <source>
        <dbReference type="ARBA" id="ARBA00022500"/>
    </source>
</evidence>
<keyword evidence="6" id="KW-0472">Membrane</keyword>
<dbReference type="InterPro" id="IPR001543">
    <property type="entry name" value="FliN-like_C"/>
</dbReference>
<dbReference type="InterPro" id="IPR028051">
    <property type="entry name" value="CheX-like_dom"/>
</dbReference>
<feature type="domain" description="Flagellar motor switch protein FliN-like C-terminal" evidence="7">
    <location>
        <begin position="258"/>
        <end position="328"/>
    </location>
</feature>
<evidence type="ECO:0000256" key="6">
    <source>
        <dbReference type="ARBA" id="ARBA00023136"/>
    </source>
</evidence>
<dbReference type="Gene3D" id="3.40.1550.10">
    <property type="entry name" value="CheC-like"/>
    <property type="match status" value="1"/>
</dbReference>
<name>A8F896_PSELT</name>
<accession>A8F896</accession>
<dbReference type="CDD" id="cd17907">
    <property type="entry name" value="FliY_FliN-Y"/>
    <property type="match status" value="1"/>
</dbReference>
<dbReference type="Pfam" id="PF13690">
    <property type="entry name" value="CheX"/>
    <property type="match status" value="1"/>
</dbReference>
<dbReference type="HOGENOM" id="CLU_033893_0_0_0"/>
<evidence type="ECO:0000256" key="3">
    <source>
        <dbReference type="ARBA" id="ARBA00022475"/>
    </source>
</evidence>
<evidence type="ECO:0000256" key="1">
    <source>
        <dbReference type="ARBA" id="ARBA00004413"/>
    </source>
</evidence>
<evidence type="ECO:0000256" key="5">
    <source>
        <dbReference type="ARBA" id="ARBA00022779"/>
    </source>
</evidence>
<dbReference type="SUPFAM" id="SSF101801">
    <property type="entry name" value="Surface presentation of antigens (SPOA)"/>
    <property type="match status" value="1"/>
</dbReference>
<keyword evidence="9" id="KW-0966">Cell projection</keyword>
<dbReference type="GO" id="GO:0071973">
    <property type="term" value="P:bacterial-type flagellum-dependent cell motility"/>
    <property type="evidence" value="ECO:0007669"/>
    <property type="project" value="InterPro"/>
</dbReference>
<keyword evidence="9" id="KW-0969">Cilium</keyword>
<keyword evidence="5" id="KW-0283">Flagellar rotation</keyword>
<evidence type="ECO:0000259" key="8">
    <source>
        <dbReference type="Pfam" id="PF13690"/>
    </source>
</evidence>
<keyword evidence="3" id="KW-1003">Cell membrane</keyword>
<dbReference type="EMBL" id="CP000812">
    <property type="protein sequence ID" value="ABV34380.1"/>
    <property type="molecule type" value="Genomic_DNA"/>
</dbReference>
<gene>
    <name evidence="9" type="ordered locus">Tlet_1826</name>
</gene>
<dbReference type="PANTHER" id="PTHR43484">
    <property type="match status" value="1"/>
</dbReference>
<keyword evidence="9" id="KW-0282">Flagellum</keyword>
<dbReference type="InterPro" id="IPR036429">
    <property type="entry name" value="SpoA-like_sf"/>
</dbReference>
<dbReference type="GO" id="GO:0005886">
    <property type="term" value="C:plasma membrane"/>
    <property type="evidence" value="ECO:0007669"/>
    <property type="project" value="UniProtKB-SubCell"/>
</dbReference>
<reference evidence="9 10" key="1">
    <citation type="submission" date="2007-08" db="EMBL/GenBank/DDBJ databases">
        <title>Complete sequence of Thermotoga lettingae TMO.</title>
        <authorList>
            <consortium name="US DOE Joint Genome Institute"/>
            <person name="Copeland A."/>
            <person name="Lucas S."/>
            <person name="Lapidus A."/>
            <person name="Barry K."/>
            <person name="Glavina del Rio T."/>
            <person name="Dalin E."/>
            <person name="Tice H."/>
            <person name="Pitluck S."/>
            <person name="Foster B."/>
            <person name="Bruce D."/>
            <person name="Schmutz J."/>
            <person name="Larimer F."/>
            <person name="Land M."/>
            <person name="Hauser L."/>
            <person name="Kyrpides N."/>
            <person name="Mikhailova N."/>
            <person name="Nelson K."/>
            <person name="Gogarten J.P."/>
            <person name="Noll K."/>
            <person name="Richardson P."/>
        </authorList>
    </citation>
    <scope>NUCLEOTIDE SEQUENCE [LARGE SCALE GENOMIC DNA]</scope>
    <source>
        <strain evidence="10">ATCC BAA-301 / DSM 14385 / NBRC 107922 / TMO</strain>
    </source>
</reference>
<dbReference type="GO" id="GO:0009425">
    <property type="term" value="C:bacterial-type flagellum basal body"/>
    <property type="evidence" value="ECO:0007669"/>
    <property type="project" value="InterPro"/>
</dbReference>
<comment type="subcellular location">
    <subcellularLocation>
        <location evidence="1">Cell membrane</location>
        <topology evidence="1">Peripheral membrane protein</topology>
        <orientation evidence="1">Cytoplasmic side</orientation>
    </subcellularLocation>
</comment>
<dbReference type="eggNOG" id="COG1886">
    <property type="taxonomic scope" value="Bacteria"/>
</dbReference>
<dbReference type="SUPFAM" id="SSF103039">
    <property type="entry name" value="CheC-like"/>
    <property type="match status" value="1"/>
</dbReference>
<keyword evidence="10" id="KW-1185">Reference proteome</keyword>
<dbReference type="AlphaFoldDB" id="A8F896"/>